<dbReference type="InterPro" id="IPR013763">
    <property type="entry name" value="Cyclin-like_dom"/>
</dbReference>
<name>F8AFD4_PYRYC</name>
<dbReference type="InterPro" id="IPR000812">
    <property type="entry name" value="TFIIB"/>
</dbReference>
<feature type="binding site" evidence="10">
    <location>
        <position position="30"/>
    </location>
    <ligand>
        <name>Zn(2+)</name>
        <dbReference type="ChEBI" id="CHEBI:29105"/>
    </ligand>
</feature>
<dbReference type="HOGENOM" id="CLU_043736_0_1_2"/>
<dbReference type="GO" id="GO:0003743">
    <property type="term" value="F:translation initiation factor activity"/>
    <property type="evidence" value="ECO:0007669"/>
    <property type="project" value="UniProtKB-KW"/>
</dbReference>
<dbReference type="PANTHER" id="PTHR11618">
    <property type="entry name" value="TRANSCRIPTION INITIATION FACTOR IIB-RELATED"/>
    <property type="match status" value="1"/>
</dbReference>
<dbReference type="PANTHER" id="PTHR11618:SF13">
    <property type="entry name" value="TRANSCRIPTION INITIATION FACTOR IIB"/>
    <property type="match status" value="1"/>
</dbReference>
<evidence type="ECO:0000256" key="11">
    <source>
        <dbReference type="PROSITE-ProRule" id="PRU00469"/>
    </source>
</evidence>
<sequence>MFTNSKISHTCPNCGSTNLVYDPYRGEIYCQNCGEIIQENIIDLRPDYRIFDSNQWKKRSRIGAPESILLHDKGLSTDIGIDRSLTGLMREKMYRLRRWQSRLRVSDAAERNLAFALSELDRITAQLKLPKHVEEEAARLYREAVRRGLIRGRSIESVIAACVYAACRLLKVPRTLDEISDISRVDKKEIGRSYRFIARNLNLTPKKLFVKPTDYVNKFADELGLSEKVRRKAVEILEEAYRKGLTSGKSPAGLVAAALYIASLLEGEKRTQREVAEIARVTEVTVRNRYKELVEKLGLKLPSAFITNIAKAEVPPEATQQP</sequence>
<dbReference type="FunFam" id="1.10.472.10:FF:000023">
    <property type="entry name" value="Transcription initiation factor IIB"/>
    <property type="match status" value="1"/>
</dbReference>
<keyword evidence="6 10" id="KW-0862">Zinc</keyword>
<dbReference type="Gene3D" id="1.10.472.170">
    <property type="match status" value="1"/>
</dbReference>
<feature type="repeat" description="2" evidence="10">
    <location>
        <begin position="214"/>
        <end position="295"/>
    </location>
</feature>
<reference evidence="13 14" key="1">
    <citation type="journal article" date="2011" name="J. Bacteriol.">
        <title>Complete genome sequence of the obligate piezophilic hyperthermophilic archaeon Pyrococcus yayanosii CH1.</title>
        <authorList>
            <person name="Jun X."/>
            <person name="Lupeng L."/>
            <person name="Minjuan X."/>
            <person name="Oger P."/>
            <person name="Fengping W."/>
            <person name="Jebbar M."/>
            <person name="Xiang X."/>
        </authorList>
    </citation>
    <scope>NUCLEOTIDE SEQUENCE [LARGE SCALE GENOMIC DNA]</scope>
    <source>
        <strain evidence="14">CH1 / JCM 16557</strain>
    </source>
</reference>
<evidence type="ECO:0000256" key="9">
    <source>
        <dbReference type="ARBA" id="ARBA00053882"/>
    </source>
</evidence>
<gene>
    <name evidence="10" type="primary">tfb</name>
    <name evidence="13" type="ordered locus">PYCH_00280</name>
</gene>
<keyword evidence="14" id="KW-1185">Reference proteome</keyword>
<dbReference type="GO" id="GO:0003700">
    <property type="term" value="F:DNA-binding transcription factor activity"/>
    <property type="evidence" value="ECO:0007669"/>
    <property type="project" value="UniProtKB-UniRule"/>
</dbReference>
<evidence type="ECO:0000256" key="10">
    <source>
        <dbReference type="HAMAP-Rule" id="MF_00383"/>
    </source>
</evidence>
<dbReference type="InterPro" id="IPR036915">
    <property type="entry name" value="Cyclin-like_sf"/>
</dbReference>
<dbReference type="OrthoDB" id="7429at2157"/>
<dbReference type="AlphaFoldDB" id="F8AFD4"/>
<dbReference type="eggNOG" id="arCOG01981">
    <property type="taxonomic scope" value="Archaea"/>
</dbReference>
<keyword evidence="3 10" id="KW-0479">Metal-binding</keyword>
<dbReference type="KEGG" id="pya:PYCH_00280"/>
<dbReference type="PROSITE" id="PS00782">
    <property type="entry name" value="TFIIB"/>
    <property type="match status" value="2"/>
</dbReference>
<evidence type="ECO:0000256" key="6">
    <source>
        <dbReference type="ARBA" id="ARBA00022833"/>
    </source>
</evidence>
<dbReference type="SMART" id="SM00385">
    <property type="entry name" value="CYCLIN"/>
    <property type="match status" value="2"/>
</dbReference>
<proteinExistence type="inferred from homology"/>
<dbReference type="GeneID" id="10836611"/>
<evidence type="ECO:0000256" key="1">
    <source>
        <dbReference type="ARBA" id="ARBA00010857"/>
    </source>
</evidence>
<accession>F8AFD4</accession>
<evidence type="ECO:0000313" key="14">
    <source>
        <dbReference type="Proteomes" id="UP000008386"/>
    </source>
</evidence>
<dbReference type="GO" id="GO:0017025">
    <property type="term" value="F:TBP-class protein binding"/>
    <property type="evidence" value="ECO:0007669"/>
    <property type="project" value="InterPro"/>
</dbReference>
<keyword evidence="5 11" id="KW-0863">Zinc-finger</keyword>
<evidence type="ECO:0000256" key="8">
    <source>
        <dbReference type="ARBA" id="ARBA00023163"/>
    </source>
</evidence>
<dbReference type="GO" id="GO:0070897">
    <property type="term" value="P:transcription preinitiation complex assembly"/>
    <property type="evidence" value="ECO:0007669"/>
    <property type="project" value="InterPro"/>
</dbReference>
<keyword evidence="13" id="KW-0648">Protein biosynthesis</keyword>
<keyword evidence="7 10" id="KW-0805">Transcription regulation</keyword>
<feature type="binding site" evidence="10">
    <location>
        <position position="33"/>
    </location>
    <ligand>
        <name>Zn(2+)</name>
        <dbReference type="ChEBI" id="CHEBI:29105"/>
    </ligand>
</feature>
<dbReference type="CDD" id="cd20549">
    <property type="entry name" value="CYCLIN_TFIIB_archaea_like_rpt1"/>
    <property type="match status" value="1"/>
</dbReference>
<comment type="similarity">
    <text evidence="1 10">Belongs to the TFIIB family.</text>
</comment>
<dbReference type="InterPro" id="IPR013137">
    <property type="entry name" value="Znf_TFIIB"/>
</dbReference>
<dbReference type="FunFam" id="1.10.472.170:FF:000001">
    <property type="entry name" value="Transcription initiation factor IIB"/>
    <property type="match status" value="1"/>
</dbReference>
<dbReference type="Pfam" id="PF08271">
    <property type="entry name" value="Zn_Ribbon_TF"/>
    <property type="match status" value="1"/>
</dbReference>
<evidence type="ECO:0000256" key="2">
    <source>
        <dbReference type="ARBA" id="ARBA00013932"/>
    </source>
</evidence>
<feature type="repeat" description="1" evidence="10">
    <location>
        <begin position="118"/>
        <end position="201"/>
    </location>
</feature>
<dbReference type="InterPro" id="IPR023486">
    <property type="entry name" value="TFIIB_CS"/>
</dbReference>
<dbReference type="SUPFAM" id="SSF57783">
    <property type="entry name" value="Zinc beta-ribbon"/>
    <property type="match status" value="1"/>
</dbReference>
<keyword evidence="4 10" id="KW-0677">Repeat</keyword>
<feature type="domain" description="TFIIB-type" evidence="12">
    <location>
        <begin position="7"/>
        <end position="38"/>
    </location>
</feature>
<protein>
    <recommendedName>
        <fullName evidence="2 10">Transcription initiation factor IIB</fullName>
        <shortName evidence="10">TFIIB</shortName>
    </recommendedName>
</protein>
<evidence type="ECO:0000256" key="3">
    <source>
        <dbReference type="ARBA" id="ARBA00022723"/>
    </source>
</evidence>
<evidence type="ECO:0000313" key="13">
    <source>
        <dbReference type="EMBL" id="AEH23741.1"/>
    </source>
</evidence>
<dbReference type="STRING" id="529709.PYCH_00280"/>
<evidence type="ECO:0000259" key="12">
    <source>
        <dbReference type="PROSITE" id="PS51134"/>
    </source>
</evidence>
<keyword evidence="8 10" id="KW-0804">Transcription</keyword>
<dbReference type="PRINTS" id="PR00685">
    <property type="entry name" value="TIFACTORIIB"/>
</dbReference>
<comment type="function">
    <text evidence="9 10">Stabilizes TBP binding to an archaeal box-A promoter. Also responsible for recruiting RNA polymerase II to the pre-initiation complex (DNA-TBP-TFIIB).</text>
</comment>
<dbReference type="PROSITE" id="PS51134">
    <property type="entry name" value="ZF_TFIIB"/>
    <property type="match status" value="1"/>
</dbReference>
<dbReference type="Proteomes" id="UP000008386">
    <property type="component" value="Chromosome"/>
</dbReference>
<dbReference type="NCBIfam" id="NF001658">
    <property type="entry name" value="PRK00423.1"/>
    <property type="match status" value="1"/>
</dbReference>
<keyword evidence="13" id="KW-0396">Initiation factor</keyword>
<evidence type="ECO:0000256" key="5">
    <source>
        <dbReference type="ARBA" id="ARBA00022771"/>
    </source>
</evidence>
<feature type="binding site" evidence="10">
    <location>
        <position position="11"/>
    </location>
    <ligand>
        <name>Zn(2+)</name>
        <dbReference type="ChEBI" id="CHEBI:29105"/>
    </ligand>
</feature>
<dbReference type="SUPFAM" id="SSF47954">
    <property type="entry name" value="Cyclin-like"/>
    <property type="match status" value="2"/>
</dbReference>
<dbReference type="Gene3D" id="1.10.472.10">
    <property type="entry name" value="Cyclin-like"/>
    <property type="match status" value="1"/>
</dbReference>
<dbReference type="RefSeq" id="WP_013904799.1">
    <property type="nucleotide sequence ID" value="NC_015680.1"/>
</dbReference>
<dbReference type="InterPro" id="IPR013150">
    <property type="entry name" value="TFIIB_cyclin"/>
</dbReference>
<evidence type="ECO:0000256" key="7">
    <source>
        <dbReference type="ARBA" id="ARBA00023015"/>
    </source>
</evidence>
<dbReference type="EMBL" id="CP002779">
    <property type="protein sequence ID" value="AEH23741.1"/>
    <property type="molecule type" value="Genomic_DNA"/>
</dbReference>
<dbReference type="InterPro" id="IPR023484">
    <property type="entry name" value="TFIIB_arc"/>
</dbReference>
<evidence type="ECO:0000256" key="4">
    <source>
        <dbReference type="ARBA" id="ARBA00022737"/>
    </source>
</evidence>
<dbReference type="HAMAP" id="MF_00383">
    <property type="entry name" value="TF2B_arch"/>
    <property type="match status" value="1"/>
</dbReference>
<dbReference type="Pfam" id="PF00382">
    <property type="entry name" value="TFIIB"/>
    <property type="match status" value="2"/>
</dbReference>
<dbReference type="GO" id="GO:0097550">
    <property type="term" value="C:transcription preinitiation complex"/>
    <property type="evidence" value="ECO:0007669"/>
    <property type="project" value="TreeGrafter"/>
</dbReference>
<dbReference type="CDD" id="cd20550">
    <property type="entry name" value="CYCLIN_TFIIB_archaea_like_rpt2"/>
    <property type="match status" value="1"/>
</dbReference>
<organism evidence="13 14">
    <name type="scientific">Pyrococcus yayanosii (strain CH1 / JCM 16557)</name>
    <dbReference type="NCBI Taxonomy" id="529709"/>
    <lineage>
        <taxon>Archaea</taxon>
        <taxon>Methanobacteriati</taxon>
        <taxon>Methanobacteriota</taxon>
        <taxon>Thermococci</taxon>
        <taxon>Thermococcales</taxon>
        <taxon>Thermococcaceae</taxon>
        <taxon>Pyrococcus</taxon>
    </lineage>
</organism>
<feature type="binding site" evidence="10">
    <location>
        <position position="14"/>
    </location>
    <ligand>
        <name>Zn(2+)</name>
        <dbReference type="ChEBI" id="CHEBI:29105"/>
    </ligand>
</feature>
<dbReference type="GO" id="GO:0008270">
    <property type="term" value="F:zinc ion binding"/>
    <property type="evidence" value="ECO:0007669"/>
    <property type="project" value="UniProtKB-UniRule"/>
</dbReference>